<evidence type="ECO:0000313" key="2">
    <source>
        <dbReference type="Proteomes" id="UP000030228"/>
    </source>
</evidence>
<evidence type="ECO:0008006" key="3">
    <source>
        <dbReference type="Google" id="ProtNLM"/>
    </source>
</evidence>
<sequence length="504" mass="53637">MISQSRYIRIISGVGAGAPVAGRKLILRVMTTNNVIPPGIVIEFDNANAVLSYFGAQSEEYQRAAAYFKFISKSVNSPSSISFARWVNTAIAPMVVGDNLPKTIADFAGFSAGVLTIMVGAAEQNITAIDTSAATSMDNVASIIQTEIRKNADPQLAQATVTWNQNTNQFTLVGATIGTGVLAVAKSADPQDMSTALGWSTSNVVNVAGQAADLPDAAVAKSTNVSNNFGSFLFAGAPLDNDQIKAVSAWNAAQNNQFIYTVATSLANLGTLFTLVNGNAGTALNVLSATAANDFVEQCPSEILAATNYDEPGASQNYMYYQFPGRNITVSDDTVANTVDKSRGNYIGVTQANGQQLAFYQRGILCGGPTDAVDMNVYANEIWLKSAIAQALLDLFLNVNAVPASSTGEAMTLAVLQPVLDKATANGTFTYGKEISAVQQQYITQVTGDRRAWRQVQTLGYWINITFSSYTNSNTGLTEWKANYTLIYSKGDAIRFVEGSDVMI</sequence>
<gene>
    <name evidence="1" type="primary">ORF48</name>
</gene>
<dbReference type="RefSeq" id="YP_009124351.1">
    <property type="nucleotide sequence ID" value="NC_026586.1"/>
</dbReference>
<dbReference type="EMBL" id="LN610579">
    <property type="protein sequence ID" value="CEF89834.1"/>
    <property type="molecule type" value="Genomic_DNA"/>
</dbReference>
<proteinExistence type="predicted"/>
<dbReference type="KEGG" id="vg:23679207"/>
<dbReference type="InterPro" id="IPR021808">
    <property type="entry name" value="DUF3383"/>
</dbReference>
<dbReference type="Proteomes" id="UP000030228">
    <property type="component" value="Genome"/>
</dbReference>
<name>A0A0A1IWV1_9CAUD</name>
<organism evidence="1 2">
    <name type="scientific">Pseudomonas phage vB_PaeM_PAO1_Ab27</name>
    <dbReference type="NCBI Taxonomy" id="1548907"/>
    <lineage>
        <taxon>Viruses</taxon>
        <taxon>Duplodnaviria</taxon>
        <taxon>Heunggongvirae</taxon>
        <taxon>Uroviricota</taxon>
        <taxon>Caudoviricetes</taxon>
        <taxon>Lindbergviridae</taxon>
        <taxon>Pbunavirus</taxon>
        <taxon>Pbunavirus LS1</taxon>
    </lineage>
</organism>
<evidence type="ECO:0000313" key="1">
    <source>
        <dbReference type="EMBL" id="CEF89834.1"/>
    </source>
</evidence>
<reference evidence="1 2" key="1">
    <citation type="journal article" date="2015" name="PLoS ONE">
        <title>Investigation of a Large Collection of Pseudomonas aeruginosa Bacteriophages Collected from a Single Environmental Source in Abidjan, Cote d'Ivoire.</title>
        <authorList>
            <person name="Essoh C."/>
            <person name="Latino L."/>
            <person name="Midoux C."/>
            <person name="Blouin Y."/>
            <person name="Loukou G."/>
            <person name="Nguetta S.P."/>
            <person name="Lathro S."/>
            <person name="Cablanmian A."/>
            <person name="Kouassi A.K."/>
            <person name="Vergnaud G."/>
            <person name="Pourcel C."/>
        </authorList>
    </citation>
    <scope>NUCLEOTIDE SEQUENCE [LARGE SCALE GENOMIC DNA]</scope>
    <source>
        <strain evidence="1">Ab27</strain>
    </source>
</reference>
<accession>A0A0A1IWV1</accession>
<protein>
    <recommendedName>
        <fullName evidence="3">Tail sheath protein</fullName>
    </recommendedName>
</protein>
<dbReference type="GeneID" id="23679207"/>
<dbReference type="Pfam" id="PF11863">
    <property type="entry name" value="DUF3383"/>
    <property type="match status" value="1"/>
</dbReference>